<dbReference type="GO" id="GO:0006629">
    <property type="term" value="P:lipid metabolic process"/>
    <property type="evidence" value="ECO:0007669"/>
    <property type="project" value="InterPro"/>
</dbReference>
<dbReference type="OMA" id="DYFKSYC"/>
<dbReference type="GO" id="GO:0016787">
    <property type="term" value="F:hydrolase activity"/>
    <property type="evidence" value="ECO:0007669"/>
    <property type="project" value="UniProtKB-KW"/>
</dbReference>
<dbReference type="EMBL" id="CM002928">
    <property type="protein sequence ID" value="KGN44660.1"/>
    <property type="molecule type" value="Genomic_DNA"/>
</dbReference>
<keyword evidence="3" id="KW-0812">Transmembrane</keyword>
<name>A0A0A0K4N6_CUCSA</name>
<reference evidence="5 6" key="3">
    <citation type="journal article" date="2010" name="BMC Genomics">
        <title>Transcriptome sequencing and comparative analysis of cucumber flowers with different sex types.</title>
        <authorList>
            <person name="Guo S."/>
            <person name="Zheng Y."/>
            <person name="Joung J.G."/>
            <person name="Liu S."/>
            <person name="Zhang Z."/>
            <person name="Crasta O.R."/>
            <person name="Sobral B.W."/>
            <person name="Xu Y."/>
            <person name="Huang S."/>
            <person name="Fei Z."/>
        </authorList>
    </citation>
    <scope>NUCLEOTIDE SEQUENCE [LARGE SCALE GENOMIC DNA]</scope>
    <source>
        <strain evidence="6">cv. 9930</strain>
    </source>
</reference>
<dbReference type="InterPro" id="IPR029058">
    <property type="entry name" value="AB_hydrolase_fold"/>
</dbReference>
<evidence type="ECO:0000256" key="3">
    <source>
        <dbReference type="SAM" id="Phobius"/>
    </source>
</evidence>
<dbReference type="Proteomes" id="UP000029981">
    <property type="component" value="Chromosome 7"/>
</dbReference>
<dbReference type="OrthoDB" id="438440at2759"/>
<dbReference type="SUPFAM" id="SSF53474">
    <property type="entry name" value="alpha/beta-Hydrolases"/>
    <property type="match status" value="1"/>
</dbReference>
<keyword evidence="3" id="KW-0472">Membrane</keyword>
<reference evidence="5 6" key="2">
    <citation type="journal article" date="2009" name="PLoS ONE">
        <title>An integrated genetic and cytogenetic map of the cucumber genome.</title>
        <authorList>
            <person name="Ren Y."/>
            <person name="Zhang Z."/>
            <person name="Liu J."/>
            <person name="Staub J.E."/>
            <person name="Han Y."/>
            <person name="Cheng Z."/>
            <person name="Li X."/>
            <person name="Lu J."/>
            <person name="Miao H."/>
            <person name="Kang H."/>
            <person name="Xie B."/>
            <person name="Gu X."/>
            <person name="Wang X."/>
            <person name="Du Y."/>
            <person name="Jin W."/>
            <person name="Huang S."/>
        </authorList>
    </citation>
    <scope>NUCLEOTIDE SEQUENCE [LARGE SCALE GENOMIC DNA]</scope>
    <source>
        <strain evidence="6">cv. 9930</strain>
    </source>
</reference>
<keyword evidence="1" id="KW-0378">Hydrolase</keyword>
<dbReference type="InterPro" id="IPR002921">
    <property type="entry name" value="Fungal_lipase-type"/>
</dbReference>
<dbReference type="PANTHER" id="PTHR47523">
    <property type="entry name" value="F21O3.11 PROTEIN"/>
    <property type="match status" value="1"/>
</dbReference>
<dbReference type="STRING" id="3659.A0A0A0K4N6"/>
<organism evidence="5 6">
    <name type="scientific">Cucumis sativus</name>
    <name type="common">Cucumber</name>
    <dbReference type="NCBI Taxonomy" id="3659"/>
    <lineage>
        <taxon>Eukaryota</taxon>
        <taxon>Viridiplantae</taxon>
        <taxon>Streptophyta</taxon>
        <taxon>Embryophyta</taxon>
        <taxon>Tracheophyta</taxon>
        <taxon>Spermatophyta</taxon>
        <taxon>Magnoliopsida</taxon>
        <taxon>eudicotyledons</taxon>
        <taxon>Gunneridae</taxon>
        <taxon>Pentapetalae</taxon>
        <taxon>rosids</taxon>
        <taxon>fabids</taxon>
        <taxon>Cucurbitales</taxon>
        <taxon>Cucurbitaceae</taxon>
        <taxon>Benincaseae</taxon>
        <taxon>Cucumis</taxon>
    </lineage>
</organism>
<dbReference type="Gene3D" id="3.40.50.1820">
    <property type="entry name" value="alpha/beta hydrolase"/>
    <property type="match status" value="1"/>
</dbReference>
<keyword evidence="3" id="KW-1133">Transmembrane helix</keyword>
<feature type="transmembrane region" description="Helical" evidence="3">
    <location>
        <begin position="993"/>
        <end position="1017"/>
    </location>
</feature>
<dbReference type="InterPro" id="IPR027417">
    <property type="entry name" value="P-loop_NTPase"/>
</dbReference>
<gene>
    <name evidence="5" type="ORF">Csa_7G368130</name>
</gene>
<dbReference type="KEGG" id="csv:101213787"/>
<feature type="domain" description="Fungal lipase-type" evidence="4">
    <location>
        <begin position="198"/>
        <end position="316"/>
    </location>
</feature>
<protein>
    <recommendedName>
        <fullName evidence="4">Fungal lipase-type domain-containing protein</fullName>
    </recommendedName>
</protein>
<dbReference type="SUPFAM" id="SSF52540">
    <property type="entry name" value="P-loop containing nucleoside triphosphate hydrolases"/>
    <property type="match status" value="1"/>
</dbReference>
<keyword evidence="6" id="KW-1185">Reference proteome</keyword>
<dbReference type="eggNOG" id="ENOG502QQK6">
    <property type="taxonomic scope" value="Eukaryota"/>
</dbReference>
<evidence type="ECO:0000313" key="5">
    <source>
        <dbReference type="EMBL" id="KGN44660.1"/>
    </source>
</evidence>
<dbReference type="Gene3D" id="3.40.50.300">
    <property type="entry name" value="P-loop containing nucleotide triphosphate hydrolases"/>
    <property type="match status" value="1"/>
</dbReference>
<dbReference type="Gramene" id="KGN44660">
    <property type="protein sequence ID" value="KGN44660"/>
    <property type="gene ID" value="Csa_7G368130"/>
</dbReference>
<reference evidence="5 6" key="1">
    <citation type="journal article" date="2009" name="Nat. Genet.">
        <title>The genome of the cucumber, Cucumis sativus L.</title>
        <authorList>
            <person name="Huang S."/>
            <person name="Li R."/>
            <person name="Zhang Z."/>
            <person name="Li L."/>
            <person name="Gu X."/>
            <person name="Fan W."/>
            <person name="Lucas W.J."/>
            <person name="Wang X."/>
            <person name="Xie B."/>
            <person name="Ni P."/>
            <person name="Ren Y."/>
            <person name="Zhu H."/>
            <person name="Li J."/>
            <person name="Lin K."/>
            <person name="Jin W."/>
            <person name="Fei Z."/>
            <person name="Li G."/>
            <person name="Staub J."/>
            <person name="Kilian A."/>
            <person name="van der Vossen E.A."/>
            <person name="Wu Y."/>
            <person name="Guo J."/>
            <person name="He J."/>
            <person name="Jia Z."/>
            <person name="Ren Y."/>
            <person name="Tian G."/>
            <person name="Lu Y."/>
            <person name="Ruan J."/>
            <person name="Qian W."/>
            <person name="Wang M."/>
            <person name="Huang Q."/>
            <person name="Li B."/>
            <person name="Xuan Z."/>
            <person name="Cao J."/>
            <person name="Asan"/>
            <person name="Wu Z."/>
            <person name="Zhang J."/>
            <person name="Cai Q."/>
            <person name="Bai Y."/>
            <person name="Zhao B."/>
            <person name="Han Y."/>
            <person name="Li Y."/>
            <person name="Li X."/>
            <person name="Wang S."/>
            <person name="Shi Q."/>
            <person name="Liu S."/>
            <person name="Cho W.K."/>
            <person name="Kim J.Y."/>
            <person name="Xu Y."/>
            <person name="Heller-Uszynska K."/>
            <person name="Miao H."/>
            <person name="Cheng Z."/>
            <person name="Zhang S."/>
            <person name="Wu J."/>
            <person name="Yang Y."/>
            <person name="Kang H."/>
            <person name="Li M."/>
            <person name="Liang H."/>
            <person name="Ren X."/>
            <person name="Shi Z."/>
            <person name="Wen M."/>
            <person name="Jian M."/>
            <person name="Yang H."/>
            <person name="Zhang G."/>
            <person name="Yang Z."/>
            <person name="Chen R."/>
            <person name="Liu S."/>
            <person name="Li J."/>
            <person name="Ma L."/>
            <person name="Liu H."/>
            <person name="Zhou Y."/>
            <person name="Zhao J."/>
            <person name="Fang X."/>
            <person name="Li G."/>
            <person name="Fang L."/>
            <person name="Li Y."/>
            <person name="Liu D."/>
            <person name="Zheng H."/>
            <person name="Zhang Y."/>
            <person name="Qin N."/>
            <person name="Li Z."/>
            <person name="Yang G."/>
            <person name="Yang S."/>
            <person name="Bolund L."/>
            <person name="Kristiansen K."/>
            <person name="Zheng H."/>
            <person name="Li S."/>
            <person name="Zhang X."/>
            <person name="Yang H."/>
            <person name="Wang J."/>
            <person name="Sun R."/>
            <person name="Zhang B."/>
            <person name="Jiang S."/>
            <person name="Wang J."/>
            <person name="Du Y."/>
            <person name="Li S."/>
        </authorList>
    </citation>
    <scope>NUCLEOTIDE SEQUENCE [LARGE SCALE GENOMIC DNA]</scope>
    <source>
        <strain evidence="6">cv. 9930</strain>
    </source>
</reference>
<evidence type="ECO:0000256" key="1">
    <source>
        <dbReference type="ARBA" id="ARBA00022801"/>
    </source>
</evidence>
<accession>A0A0A0K4N6</accession>
<dbReference type="Pfam" id="PF01764">
    <property type="entry name" value="Lipase_3"/>
    <property type="match status" value="1"/>
</dbReference>
<reference evidence="5 6" key="4">
    <citation type="journal article" date="2011" name="BMC Genomics">
        <title>RNA-Seq improves annotation of protein-coding genes in the cucumber genome.</title>
        <authorList>
            <person name="Li Z."/>
            <person name="Zhang Z."/>
            <person name="Yan P."/>
            <person name="Huang S."/>
            <person name="Fei Z."/>
            <person name="Lin K."/>
        </authorList>
    </citation>
    <scope>NUCLEOTIDE SEQUENCE [LARGE SCALE GENOMIC DNA]</scope>
    <source>
        <strain evidence="6">cv. 9930</strain>
    </source>
</reference>
<feature type="compositionally biased region" description="Basic residues" evidence="2">
    <location>
        <begin position="201"/>
        <end position="210"/>
    </location>
</feature>
<proteinExistence type="predicted"/>
<feature type="transmembrane region" description="Helical" evidence="3">
    <location>
        <begin position="238"/>
        <end position="258"/>
    </location>
</feature>
<evidence type="ECO:0000313" key="6">
    <source>
        <dbReference type="Proteomes" id="UP000029981"/>
    </source>
</evidence>
<sequence length="1020" mass="112929">MDRMQSIQSRVESWIKDQRDKVLKVSWGPLQWKMRWPFWNSDYRDQRKKIHQQYELRRQQLHELCLALKADSVVDLQEILCCMVLSECVYKRPASELVRAVNKFKADFGGQVVSLERVQPSSDHVPHRYLLAEAGDTLFASFIGTKQYKDVMADVNILQGAIFHEDVVDGVDRSEILSSDEEENRKGKFENSWNPLESKSKQQKNKSKPAAHRGFLARANGIPALELYRLAQKKKQKLVLCGHSLGGAVAVLATLAILRGIAASSSLKESEKFQVKCITFSQPPVGNAALRDYVNKKGWQHHFKSYCIPEDLVPRLLSPAYFHHYNAQPLNASPETRGTNLLTNKREEGAEKAKEKDGEQLVLGLGPVQTSFWRISKLVPLESVRRHVNKYREKKKATVGTFSASDSVSTALLEDDVVEPQSLEIEEGVDGISLKPISDSDSCPPANVKAAKKNGVGRNWRQVPSLPSYVPFGQLYLLGNSTVESLSGSEYSKLTSVSSVIAELRERFQSHSMKSYRSRFQRIYESCMKDDASSIMGVEQMQQFPHLQQWLGLAVAGTVKLAQIVESPVIRTATSVVPLGWSGLPGQKNCDPLKVDITGFGLHLCTLVHAQVNGNWCSTRVESFPPVPTISSSQGAPELQTMRVVIGTPLKRPPNHQAVADSASPLFPVTNSSVDDSSTEHRLPFNIEKFIRPEGLGDLFIFCTSDFATIMKEVHVRTRRVRLLGLEGSGKTSLFKAIVSQDRMTPIPRIEDLLPAMGAEEAISGGICYCDSPGVNLQELKKEASNFRDELWMGIRDLSRKTDLLVLVHNLSHKVPLCMQSDGSQPKPALCLLLDEAKSLGIPWVLAITNKFSVSAHQQKAVIEAVLQAYQASPSTTGIINSSPYVFIPGAATASLSTSAIIENSDVKMAAQKLFLAPINLVRRPFQRKETVLPVEGVNSLCQLIHRVLRSHEETSFQELARERLFMELEYERGMSMDATRDAKAKENSLTSAAVGASLGAGLGIVLAVVMGAASALRKP</sequence>
<dbReference type="AlphaFoldDB" id="A0A0A0K4N6"/>
<evidence type="ECO:0000259" key="4">
    <source>
        <dbReference type="Pfam" id="PF01764"/>
    </source>
</evidence>
<dbReference type="PANTHER" id="PTHR47523:SF1">
    <property type="entry name" value="F21O3.11 PROTEIN"/>
    <property type="match status" value="1"/>
</dbReference>
<feature type="region of interest" description="Disordered" evidence="2">
    <location>
        <begin position="179"/>
        <end position="210"/>
    </location>
</feature>
<evidence type="ECO:0000256" key="2">
    <source>
        <dbReference type="SAM" id="MobiDB-lite"/>
    </source>
</evidence>